<feature type="transmembrane region" description="Helical" evidence="5">
    <location>
        <begin position="131"/>
        <end position="164"/>
    </location>
</feature>
<keyword evidence="7" id="KW-1185">Reference proteome</keyword>
<keyword evidence="5" id="KW-1003">Cell membrane</keyword>
<keyword evidence="2 5" id="KW-0812">Transmembrane</keyword>
<dbReference type="PANTHER" id="PTHR43701:SF2">
    <property type="entry name" value="MEMBRANE TRANSPORTER PROTEIN YJNA-RELATED"/>
    <property type="match status" value="1"/>
</dbReference>
<feature type="transmembrane region" description="Helical" evidence="5">
    <location>
        <begin position="100"/>
        <end position="119"/>
    </location>
</feature>
<keyword evidence="3 5" id="KW-1133">Transmembrane helix</keyword>
<dbReference type="KEGG" id="hth:HTH_0445"/>
<dbReference type="InterPro" id="IPR002781">
    <property type="entry name" value="TM_pro_TauE-like"/>
</dbReference>
<evidence type="ECO:0000313" key="6">
    <source>
        <dbReference type="EMBL" id="BAI68909.1"/>
    </source>
</evidence>
<name>D3DGF7_HYDTT</name>
<dbReference type="Pfam" id="PF01925">
    <property type="entry name" value="TauE"/>
    <property type="match status" value="1"/>
</dbReference>
<dbReference type="OrthoDB" id="14598at2"/>
<feature type="transmembrane region" description="Helical" evidence="5">
    <location>
        <begin position="227"/>
        <end position="244"/>
    </location>
</feature>
<evidence type="ECO:0000256" key="5">
    <source>
        <dbReference type="RuleBase" id="RU363041"/>
    </source>
</evidence>
<dbReference type="STRING" id="608538.HTH_0445"/>
<accession>D3DGF7</accession>
<keyword evidence="4 5" id="KW-0472">Membrane</keyword>
<dbReference type="AlphaFoldDB" id="D3DGF7"/>
<comment type="subcellular location">
    <subcellularLocation>
        <location evidence="5">Cell membrane</location>
        <topology evidence="5">Multi-pass membrane protein</topology>
    </subcellularLocation>
    <subcellularLocation>
        <location evidence="1">Membrane</location>
        <topology evidence="1">Multi-pass membrane protein</topology>
    </subcellularLocation>
</comment>
<evidence type="ECO:0000313" key="7">
    <source>
        <dbReference type="Proteomes" id="UP000002574"/>
    </source>
</evidence>
<dbReference type="EMBL" id="AP011112">
    <property type="protein sequence ID" value="BAI68909.1"/>
    <property type="molecule type" value="Genomic_DNA"/>
</dbReference>
<dbReference type="RefSeq" id="WP_012963092.1">
    <property type="nucleotide sequence ID" value="NC_013799.1"/>
</dbReference>
<evidence type="ECO:0000256" key="4">
    <source>
        <dbReference type="ARBA" id="ARBA00023136"/>
    </source>
</evidence>
<dbReference type="GO" id="GO:0005886">
    <property type="term" value="C:plasma membrane"/>
    <property type="evidence" value="ECO:0007669"/>
    <property type="project" value="UniProtKB-SubCell"/>
</dbReference>
<gene>
    <name evidence="6" type="ordered locus">HTH_0445</name>
</gene>
<organism evidence="6 7">
    <name type="scientific">Hydrogenobacter thermophilus (strain DSM 6534 / IAM 12695 / TK-6)</name>
    <dbReference type="NCBI Taxonomy" id="608538"/>
    <lineage>
        <taxon>Bacteria</taxon>
        <taxon>Pseudomonadati</taxon>
        <taxon>Aquificota</taxon>
        <taxon>Aquificia</taxon>
        <taxon>Aquificales</taxon>
        <taxon>Aquificaceae</taxon>
        <taxon>Hydrogenobacter</taxon>
    </lineage>
</organism>
<feature type="transmembrane region" description="Helical" evidence="5">
    <location>
        <begin position="38"/>
        <end position="62"/>
    </location>
</feature>
<proteinExistence type="inferred from homology"/>
<dbReference type="Proteomes" id="UP000002574">
    <property type="component" value="Chromosome"/>
</dbReference>
<feature type="transmembrane region" description="Helical" evidence="5">
    <location>
        <begin position="69"/>
        <end position="88"/>
    </location>
</feature>
<dbReference type="PATRIC" id="fig|608538.5.peg.449"/>
<protein>
    <recommendedName>
        <fullName evidence="5">Probable membrane transporter protein</fullName>
    </recommendedName>
</protein>
<dbReference type="PANTHER" id="PTHR43701">
    <property type="entry name" value="MEMBRANE TRANSPORTER PROTEIN MJ0441-RELATED"/>
    <property type="match status" value="1"/>
</dbReference>
<evidence type="ECO:0000256" key="3">
    <source>
        <dbReference type="ARBA" id="ARBA00022989"/>
    </source>
</evidence>
<dbReference type="InterPro" id="IPR051598">
    <property type="entry name" value="TSUP/Inactive_protease-like"/>
</dbReference>
<feature type="transmembrane region" description="Helical" evidence="5">
    <location>
        <begin position="201"/>
        <end position="220"/>
    </location>
</feature>
<comment type="similarity">
    <text evidence="5">Belongs to the 4-toluene sulfonate uptake permease (TSUP) (TC 2.A.102) family.</text>
</comment>
<reference evidence="6 7" key="1">
    <citation type="journal article" date="2010" name="J. Bacteriol.">
        <title>Complete genome sequence of the thermophilic, obligately chemolithoautotrophic hydrogen-oxidizing bacterium Hydrogenobacter thermophilus TK-6.</title>
        <authorList>
            <person name="Arai H."/>
            <person name="Kanbe H."/>
            <person name="Ishii M."/>
            <person name="Igarashi Y."/>
        </authorList>
    </citation>
    <scope>NUCLEOTIDE SEQUENCE [LARGE SCALE GENOMIC DNA]</scope>
    <source>
        <strain evidence="7">DSM 6534 / IAM 12695 / TK-6 [Tokyo]</strain>
    </source>
</reference>
<evidence type="ECO:0000256" key="1">
    <source>
        <dbReference type="ARBA" id="ARBA00004141"/>
    </source>
</evidence>
<dbReference type="KEGG" id="hte:Hydth_0443"/>
<dbReference type="eggNOG" id="COG0730">
    <property type="taxonomic scope" value="Bacteria"/>
</dbReference>
<evidence type="ECO:0000256" key="2">
    <source>
        <dbReference type="ARBA" id="ARBA00022692"/>
    </source>
</evidence>
<sequence length="249" mass="26791">MLEYLLLGFFIAFAIGLTGVGAGTLTAPVLILLGLNPAQAVGSALSFSTLVKFPGFLFHALYKNVEYRLLMFMCFGGVPGVLLGSSLLSRLSQADKLKNLIMFIIGITVILLVILNLLGTLMKRRIDLTRYFYLIPLVCFFIGLEVGFTSAGAGALGMVLLLYFTRLPPSKAVGVDIGFGLACSLTGSLAHLLQGHTQPHVFLPMSLGGLLGIWLGTHLTRRINPKPLRVGISMLLILVAFNLIKRGLS</sequence>